<accession>A0A7C8IJJ6</accession>
<dbReference type="PANTHER" id="PTHR13486:SF2">
    <property type="entry name" value="SPLICING FACTOR C9ORF78"/>
    <property type="match status" value="1"/>
</dbReference>
<proteinExistence type="inferred from homology"/>
<evidence type="ECO:0000256" key="2">
    <source>
        <dbReference type="ARBA" id="ARBA00007643"/>
    </source>
</evidence>
<feature type="region of interest" description="Disordered" evidence="4">
    <location>
        <begin position="254"/>
        <end position="406"/>
    </location>
</feature>
<dbReference type="OrthoDB" id="5627at2759"/>
<gene>
    <name evidence="5" type="ORF">GQX73_g8340</name>
</gene>
<feature type="compositionally biased region" description="Basic and acidic residues" evidence="4">
    <location>
        <begin position="390"/>
        <end position="406"/>
    </location>
</feature>
<evidence type="ECO:0000256" key="3">
    <source>
        <dbReference type="ARBA" id="ARBA00023242"/>
    </source>
</evidence>
<dbReference type="AlphaFoldDB" id="A0A7C8IJJ6"/>
<feature type="region of interest" description="Disordered" evidence="4">
    <location>
        <begin position="27"/>
        <end position="144"/>
    </location>
</feature>
<evidence type="ECO:0000256" key="4">
    <source>
        <dbReference type="SAM" id="MobiDB-lite"/>
    </source>
</evidence>
<comment type="caution">
    <text evidence="5">The sequence shown here is derived from an EMBL/GenBank/DDBJ whole genome shotgun (WGS) entry which is preliminary data.</text>
</comment>
<keyword evidence="3" id="KW-0539">Nucleus</keyword>
<feature type="compositionally biased region" description="Polar residues" evidence="4">
    <location>
        <begin position="82"/>
        <end position="97"/>
    </location>
</feature>
<dbReference type="EMBL" id="WUBL01000121">
    <property type="protein sequence ID" value="KAF2965246.1"/>
    <property type="molecule type" value="Genomic_DNA"/>
</dbReference>
<comment type="subcellular location">
    <subcellularLocation>
        <location evidence="1">Nucleus</location>
    </subcellularLocation>
</comment>
<sequence>MTAEHFSFGCYARCHVITKHNTKNYAESEAMDSTSPVADAPPPPVVFRGKKRKTYRQRPGPEAEDEDEASTARIDPPIDAVSATNTQSSTPDPTAASTDRDPGDTLSISDAVRLRNARKSRLRGVTFATDNNTQPDDAEAGDDDDELSLMIREEEKRAVEQSIAAANKRFAPQTGLSGEIVNKHMEEYIEAELSRRHYMASDAQGLRSSNQPGGGAAHNELTADKGGEKHTALTGKLFEVDLGDEVRNRNAALTDRATRKLQGLAVEDEETTERPKKVRLGRDGKPWRSRNRRNSDDIKRDQLVEEILRENRLDVYETATPPPGTNTGAEEGGAADDRIAEEFRREFLDAMAERQRRKKPAGPPSKPGAKKEEEVLKGPKLGGSRNTRAAMRDLLLKKEKEKEGKK</sequence>
<evidence type="ECO:0000313" key="6">
    <source>
        <dbReference type="Proteomes" id="UP000481858"/>
    </source>
</evidence>
<dbReference type="GO" id="GO:0000398">
    <property type="term" value="P:mRNA splicing, via spliceosome"/>
    <property type="evidence" value="ECO:0007669"/>
    <property type="project" value="TreeGrafter"/>
</dbReference>
<evidence type="ECO:0000256" key="1">
    <source>
        <dbReference type="ARBA" id="ARBA00004123"/>
    </source>
</evidence>
<organism evidence="5 6">
    <name type="scientific">Xylaria multiplex</name>
    <dbReference type="NCBI Taxonomy" id="323545"/>
    <lineage>
        <taxon>Eukaryota</taxon>
        <taxon>Fungi</taxon>
        <taxon>Dikarya</taxon>
        <taxon>Ascomycota</taxon>
        <taxon>Pezizomycotina</taxon>
        <taxon>Sordariomycetes</taxon>
        <taxon>Xylariomycetidae</taxon>
        <taxon>Xylariales</taxon>
        <taxon>Xylariaceae</taxon>
        <taxon>Xylaria</taxon>
    </lineage>
</organism>
<protein>
    <submittedName>
        <fullName evidence="5">Uncharacterized protein</fullName>
    </submittedName>
</protein>
<reference evidence="5 6" key="1">
    <citation type="submission" date="2019-12" db="EMBL/GenBank/DDBJ databases">
        <title>Draft genome sequence of the ascomycete Xylaria multiplex DSM 110363.</title>
        <authorList>
            <person name="Buettner E."/>
            <person name="Kellner H."/>
        </authorList>
    </citation>
    <scope>NUCLEOTIDE SEQUENCE [LARGE SCALE GENOMIC DNA]</scope>
    <source>
        <strain evidence="5 6">DSM 110363</strain>
    </source>
</reference>
<feature type="region of interest" description="Disordered" evidence="4">
    <location>
        <begin position="201"/>
        <end position="228"/>
    </location>
</feature>
<dbReference type="InParanoid" id="A0A7C8IJJ6"/>
<name>A0A7C8IJJ6_9PEZI</name>
<feature type="compositionally biased region" description="Basic and acidic residues" evidence="4">
    <location>
        <begin position="293"/>
        <end position="315"/>
    </location>
</feature>
<comment type="similarity">
    <text evidence="2">Belongs to the TLS1 family.</text>
</comment>
<dbReference type="PANTHER" id="PTHR13486">
    <property type="entry name" value="TELOMERE LENGTH AND SILENCING PROTEIN 1 TLS1 FAMILY MEMBER"/>
    <property type="match status" value="1"/>
</dbReference>
<dbReference type="GO" id="GO:0005681">
    <property type="term" value="C:spliceosomal complex"/>
    <property type="evidence" value="ECO:0007669"/>
    <property type="project" value="TreeGrafter"/>
</dbReference>
<feature type="compositionally biased region" description="Basic and acidic residues" evidence="4">
    <location>
        <begin position="272"/>
        <end position="286"/>
    </location>
</feature>
<dbReference type="InterPro" id="IPR010756">
    <property type="entry name" value="Tls1-like"/>
</dbReference>
<dbReference type="Proteomes" id="UP000481858">
    <property type="component" value="Unassembled WGS sequence"/>
</dbReference>
<keyword evidence="6" id="KW-1185">Reference proteome</keyword>
<feature type="compositionally biased region" description="Basic and acidic residues" evidence="4">
    <location>
        <begin position="335"/>
        <end position="354"/>
    </location>
</feature>
<dbReference type="Pfam" id="PF07052">
    <property type="entry name" value="Hep_59"/>
    <property type="match status" value="1"/>
</dbReference>
<evidence type="ECO:0000313" key="5">
    <source>
        <dbReference type="EMBL" id="KAF2965246.1"/>
    </source>
</evidence>